<dbReference type="Pfam" id="PF00702">
    <property type="entry name" value="Hydrolase"/>
    <property type="match status" value="1"/>
</dbReference>
<comment type="similarity">
    <text evidence="2">Belongs to the cation transport ATPase (P-type) (TC 3.A.3) family. Type IB subfamily.</text>
</comment>
<dbReference type="SFLD" id="SFLDS00003">
    <property type="entry name" value="Haloacid_Dehalogenase"/>
    <property type="match status" value="1"/>
</dbReference>
<evidence type="ECO:0000256" key="7">
    <source>
        <dbReference type="ARBA" id="ARBA00023136"/>
    </source>
</evidence>
<dbReference type="InterPro" id="IPR023299">
    <property type="entry name" value="ATPase_P-typ_cyto_dom_N"/>
</dbReference>
<dbReference type="GO" id="GO:0005524">
    <property type="term" value="F:ATP binding"/>
    <property type="evidence" value="ECO:0007669"/>
    <property type="project" value="InterPro"/>
</dbReference>
<comment type="subcellular location">
    <subcellularLocation>
        <location evidence="1">Endomembrane system</location>
        <topology evidence="1">Multi-pass membrane protein</topology>
    </subcellularLocation>
</comment>
<protein>
    <recommendedName>
        <fullName evidence="9">HMA domain-containing protein</fullName>
    </recommendedName>
</protein>
<dbReference type="InterPro" id="IPR006121">
    <property type="entry name" value="HMA_dom"/>
</dbReference>
<keyword evidence="11" id="KW-1185">Reference proteome</keyword>
<dbReference type="SFLD" id="SFLDF00027">
    <property type="entry name" value="p-type_atpase"/>
    <property type="match status" value="1"/>
</dbReference>
<dbReference type="KEGG" id="aaf:AURANDRAFT_72828"/>
<dbReference type="InterPro" id="IPR008250">
    <property type="entry name" value="ATPase_P-typ_transduc_dom_A_sf"/>
</dbReference>
<dbReference type="GO" id="GO:0016887">
    <property type="term" value="F:ATP hydrolysis activity"/>
    <property type="evidence" value="ECO:0007669"/>
    <property type="project" value="InterPro"/>
</dbReference>
<dbReference type="CDD" id="cd00371">
    <property type="entry name" value="HMA"/>
    <property type="match status" value="6"/>
</dbReference>
<dbReference type="Pfam" id="PF00403">
    <property type="entry name" value="HMA"/>
    <property type="match status" value="6"/>
</dbReference>
<dbReference type="InterPro" id="IPR059000">
    <property type="entry name" value="ATPase_P-type_domA"/>
</dbReference>
<dbReference type="SFLD" id="SFLDG00002">
    <property type="entry name" value="C1.7:_P-type_atpase_like"/>
    <property type="match status" value="1"/>
</dbReference>
<evidence type="ECO:0000256" key="4">
    <source>
        <dbReference type="ARBA" id="ARBA00022723"/>
    </source>
</evidence>
<dbReference type="RefSeq" id="XP_009042560.1">
    <property type="nucleotide sequence ID" value="XM_009044312.1"/>
</dbReference>
<feature type="transmembrane region" description="Helical" evidence="8">
    <location>
        <begin position="362"/>
        <end position="382"/>
    </location>
</feature>
<sequence>MPSADDDAAHVLRIGGMTCGHCVGAVTSALEGVAGVARADVDLERGLATVAAAPGASLALADLVDAVEASGFDASDAAGGGGAATTQTLAVEGMSCGQCETWVREALEAVDGVEAVDVSVQDGTAAVAGAADPAALAGAVRAAGYHLAGDAPEKGAAAAREEAVAATPKDGDDATWSVVELRVEGMTCAACASRVAKALRSLGVDDISVNCVTDVATFRALGASPALVTRAVAAVKQAGYASSPDTARVEAEGEKAASDDPHVAKTTLATKGMICPSCPPRIQRALKRLDGVRDVTVFLVLDAVEVLYDARIVGPRLLAHRLSQLGYDASVQADDDGVDVAGEERARKLARVAEVRAFRRRAAVAFALAAPVFVVMMLVIPYGARDAVLALQSNALAGRSRYLAVEALGSLLLATPVQFVLGFRFYVGAFNSLRYGTANMDVLVALGTSAAYFYSIYVLYEVSGNRPCCRKFRQCSDGGGGHGHHGSHADDADCVSGHHFFETSSVLIAFVLLGKFMEAKAKGRTSEALQALLSLQPKMATEVVDAGSLSRGDVVKIKPGEAVPADGAVVSGESNCDESMLTGESMPVEKRPADDDKEAAGKVYGGTINAGPGVLFARVTAVGTESLLASIVKLVEQAQGSKTQIEALADYVARNFVAGVVAVAVAAFALWFSLAATEAVPRDWYDDEGRFLFAFLFSIAVLVVACPCALGLATPTAVMVGTGLGARYGVLIKGGRPLEVAHKVSAVVFDKTGTLTRGQPDVSSVDVFATSSAQKASLAASLGVADDGDGDALADALLDAVGVAEGGSEHPLASALVATAAEARGRRGWRGPRFRVVAFDALVGRGVSAALRRADDAAAPELVLHVGTRDLVAAAGGGRGALGPERDARAKALEADGATVVFVHAAVGGRRLVADDFRATAKKPPPAGSGDVVGMIGVADIIRDEAARVVSHLQSNLGIEVWMLTGDNERTAQAIARQCGISRVLAKVRPDDKARNVTSLMDQGHVVAMVGDGVNDSPALAAADLGVAIGAGAQIAVETADVVLIRSVLDDVATAIEVSRATFGRIKANLFFSLAFNGLGIPIAAGALYPFLEVRLPPEVAALAMVLSSVSVVASSLSLRSYKPPSASPRAGDGDPTLCSCAVRCCSARAVEQEDVARAASTADDDAAHVLRIGGMTCGHCVGAVTSALEGVAGVARADVDLERGLATVAAAPGASLALADLVDAVEASGFDASDAAGGGGAATTQTLAVEGMSCGQCETWVREALEAVDGVEAVDVSVQDGTAAVAGAADPAALAGAAAVMTRALAVSVRSPMVETVTVGSAWDATATLSWST</sequence>
<keyword evidence="5" id="KW-1278">Translocase</keyword>
<feature type="domain" description="HMA" evidence="9">
    <location>
        <begin position="1244"/>
        <end position="1318"/>
    </location>
</feature>
<name>F0YQ67_AURAN</name>
<dbReference type="InterPro" id="IPR023298">
    <property type="entry name" value="ATPase_P-typ_TM_dom_sf"/>
</dbReference>
<accession>F0YQ67</accession>
<dbReference type="PROSITE" id="PS50846">
    <property type="entry name" value="HMA_2"/>
    <property type="match status" value="6"/>
</dbReference>
<feature type="transmembrane region" description="Helical" evidence="8">
    <location>
        <begin position="442"/>
        <end position="460"/>
    </location>
</feature>
<dbReference type="EMBL" id="GL833337">
    <property type="protein sequence ID" value="EGB02742.1"/>
    <property type="molecule type" value="Genomic_DNA"/>
</dbReference>
<feature type="domain" description="HMA" evidence="9">
    <location>
        <begin position="8"/>
        <end position="75"/>
    </location>
</feature>
<dbReference type="InterPro" id="IPR036412">
    <property type="entry name" value="HAD-like_sf"/>
</dbReference>
<dbReference type="SUPFAM" id="SSF81653">
    <property type="entry name" value="Calcium ATPase, transduction domain A"/>
    <property type="match status" value="1"/>
</dbReference>
<dbReference type="OrthoDB" id="432719at2759"/>
<dbReference type="SUPFAM" id="SSF81660">
    <property type="entry name" value="Metal cation-transporting ATPase, ATP-binding domain N"/>
    <property type="match status" value="1"/>
</dbReference>
<dbReference type="OMA" id="NAMTEHE"/>
<dbReference type="NCBIfam" id="TIGR01494">
    <property type="entry name" value="ATPase_P-type"/>
    <property type="match status" value="1"/>
</dbReference>
<dbReference type="PRINTS" id="PR00119">
    <property type="entry name" value="CATATPASE"/>
</dbReference>
<dbReference type="PANTHER" id="PTHR43520">
    <property type="entry name" value="ATP7, ISOFORM B"/>
    <property type="match status" value="1"/>
</dbReference>
<dbReference type="GO" id="GO:0012505">
    <property type="term" value="C:endomembrane system"/>
    <property type="evidence" value="ECO:0007669"/>
    <property type="project" value="UniProtKB-SubCell"/>
</dbReference>
<dbReference type="SUPFAM" id="SSF56784">
    <property type="entry name" value="HAD-like"/>
    <property type="match status" value="1"/>
</dbReference>
<dbReference type="InterPro" id="IPR001757">
    <property type="entry name" value="P_typ_ATPase"/>
</dbReference>
<feature type="domain" description="HMA" evidence="9">
    <location>
        <begin position="1167"/>
        <end position="1234"/>
    </location>
</feature>
<dbReference type="SUPFAM" id="SSF55008">
    <property type="entry name" value="HMA, heavy metal-associated domain"/>
    <property type="match status" value="6"/>
</dbReference>
<dbReference type="PROSITE" id="PS01047">
    <property type="entry name" value="HMA_1"/>
    <property type="match status" value="2"/>
</dbReference>
<dbReference type="Pfam" id="PF00122">
    <property type="entry name" value="E1-E2_ATPase"/>
    <property type="match status" value="1"/>
</dbReference>
<dbReference type="GO" id="GO:0005507">
    <property type="term" value="F:copper ion binding"/>
    <property type="evidence" value="ECO:0007669"/>
    <property type="project" value="TreeGrafter"/>
</dbReference>
<dbReference type="GeneID" id="20228895"/>
<gene>
    <name evidence="10" type="ORF">AURANDRAFT_72828</name>
</gene>
<dbReference type="Gene3D" id="3.40.50.1000">
    <property type="entry name" value="HAD superfamily/HAD-like"/>
    <property type="match status" value="1"/>
</dbReference>
<evidence type="ECO:0000256" key="6">
    <source>
        <dbReference type="ARBA" id="ARBA00022989"/>
    </source>
</evidence>
<dbReference type="PRINTS" id="PR00942">
    <property type="entry name" value="CUATPASEI"/>
</dbReference>
<feature type="transmembrane region" description="Helical" evidence="8">
    <location>
        <begin position="1070"/>
        <end position="1089"/>
    </location>
</feature>
<organism evidence="11">
    <name type="scientific">Aureococcus anophagefferens</name>
    <name type="common">Harmful bloom alga</name>
    <dbReference type="NCBI Taxonomy" id="44056"/>
    <lineage>
        <taxon>Eukaryota</taxon>
        <taxon>Sar</taxon>
        <taxon>Stramenopiles</taxon>
        <taxon>Ochrophyta</taxon>
        <taxon>Pelagophyceae</taxon>
        <taxon>Pelagomonadales</taxon>
        <taxon>Pelagomonadaceae</taxon>
        <taxon>Aureococcus</taxon>
    </lineage>
</organism>
<evidence type="ECO:0000313" key="11">
    <source>
        <dbReference type="Proteomes" id="UP000002729"/>
    </source>
</evidence>
<dbReference type="InParanoid" id="F0YQ67"/>
<feature type="transmembrane region" description="Helical" evidence="8">
    <location>
        <begin position="403"/>
        <end position="427"/>
    </location>
</feature>
<dbReference type="eggNOG" id="KOG0207">
    <property type="taxonomic scope" value="Eukaryota"/>
</dbReference>
<dbReference type="InterPro" id="IPR036163">
    <property type="entry name" value="HMA_dom_sf"/>
</dbReference>
<dbReference type="Gene3D" id="2.70.150.10">
    <property type="entry name" value="Calcium-transporting ATPase, cytoplasmic transduction domain A"/>
    <property type="match status" value="1"/>
</dbReference>
<dbReference type="PANTHER" id="PTHR43520:SF8">
    <property type="entry name" value="P-TYPE CU(+) TRANSPORTER"/>
    <property type="match status" value="1"/>
</dbReference>
<keyword evidence="4" id="KW-0479">Metal-binding</keyword>
<feature type="domain" description="HMA" evidence="9">
    <location>
        <begin position="264"/>
        <end position="330"/>
    </location>
</feature>
<dbReference type="SUPFAM" id="SSF81665">
    <property type="entry name" value="Calcium ATPase, transmembrane domain M"/>
    <property type="match status" value="1"/>
</dbReference>
<dbReference type="GO" id="GO:0016020">
    <property type="term" value="C:membrane"/>
    <property type="evidence" value="ECO:0007669"/>
    <property type="project" value="InterPro"/>
</dbReference>
<dbReference type="Gene3D" id="3.30.70.100">
    <property type="match status" value="6"/>
</dbReference>
<dbReference type="Gene3D" id="3.40.1110.10">
    <property type="entry name" value="Calcium-transporting ATPase, cytoplasmic domain N"/>
    <property type="match status" value="1"/>
</dbReference>
<keyword evidence="6 8" id="KW-1133">Transmembrane helix</keyword>
<dbReference type="Proteomes" id="UP000002729">
    <property type="component" value="Unassembled WGS sequence"/>
</dbReference>
<evidence type="ECO:0000256" key="5">
    <source>
        <dbReference type="ARBA" id="ARBA00022967"/>
    </source>
</evidence>
<feature type="domain" description="HMA" evidence="9">
    <location>
        <begin position="85"/>
        <end position="148"/>
    </location>
</feature>
<dbReference type="PROSITE" id="PS00154">
    <property type="entry name" value="ATPASE_E1_E2"/>
    <property type="match status" value="1"/>
</dbReference>
<evidence type="ECO:0000256" key="1">
    <source>
        <dbReference type="ARBA" id="ARBA00004127"/>
    </source>
</evidence>
<reference evidence="10 11" key="1">
    <citation type="journal article" date="2011" name="Proc. Natl. Acad. Sci. U.S.A.">
        <title>Niche of harmful alga Aureococcus anophagefferens revealed through ecogenomics.</title>
        <authorList>
            <person name="Gobler C.J."/>
            <person name="Berry D.L."/>
            <person name="Dyhrman S.T."/>
            <person name="Wilhelm S.W."/>
            <person name="Salamov A."/>
            <person name="Lobanov A.V."/>
            <person name="Zhang Y."/>
            <person name="Collier J.L."/>
            <person name="Wurch L.L."/>
            <person name="Kustka A.B."/>
            <person name="Dill B.D."/>
            <person name="Shah M."/>
            <person name="VerBerkmoes N.C."/>
            <person name="Kuo A."/>
            <person name="Terry A."/>
            <person name="Pangilinan J."/>
            <person name="Lindquist E.A."/>
            <person name="Lucas S."/>
            <person name="Paulsen I.T."/>
            <person name="Hattenrath-Lehmann T.K."/>
            <person name="Talmage S.C."/>
            <person name="Walker E.A."/>
            <person name="Koch F."/>
            <person name="Burson A.M."/>
            <person name="Marcoval M.A."/>
            <person name="Tang Y.Z."/>
            <person name="Lecleir G.R."/>
            <person name="Coyne K.J."/>
            <person name="Berg G.M."/>
            <person name="Bertrand E.M."/>
            <person name="Saito M.A."/>
            <person name="Gladyshev V.N."/>
            <person name="Grigoriev I.V."/>
        </authorList>
    </citation>
    <scope>NUCLEOTIDE SEQUENCE [LARGE SCALE GENOMIC DNA]</scope>
    <source>
        <strain evidence="11">CCMP 1984</strain>
    </source>
</reference>
<feature type="transmembrane region" description="Helical" evidence="8">
    <location>
        <begin position="692"/>
        <end position="713"/>
    </location>
</feature>
<evidence type="ECO:0000256" key="2">
    <source>
        <dbReference type="ARBA" id="ARBA00006024"/>
    </source>
</evidence>
<dbReference type="GO" id="GO:0055070">
    <property type="term" value="P:copper ion homeostasis"/>
    <property type="evidence" value="ECO:0007669"/>
    <property type="project" value="TreeGrafter"/>
</dbReference>
<keyword evidence="7 8" id="KW-0472">Membrane</keyword>
<dbReference type="FunFam" id="2.70.150.10:FF:000002">
    <property type="entry name" value="Copper-transporting ATPase 1, putative"/>
    <property type="match status" value="1"/>
</dbReference>
<dbReference type="InterPro" id="IPR018303">
    <property type="entry name" value="ATPase_P-typ_P_site"/>
</dbReference>
<evidence type="ECO:0000256" key="3">
    <source>
        <dbReference type="ARBA" id="ARBA00022692"/>
    </source>
</evidence>
<dbReference type="GO" id="GO:0043682">
    <property type="term" value="F:P-type divalent copper transporter activity"/>
    <property type="evidence" value="ECO:0007669"/>
    <property type="project" value="TreeGrafter"/>
</dbReference>
<evidence type="ECO:0000313" key="10">
    <source>
        <dbReference type="EMBL" id="EGB02742.1"/>
    </source>
</evidence>
<proteinExistence type="inferred from homology"/>
<dbReference type="InterPro" id="IPR023214">
    <property type="entry name" value="HAD_sf"/>
</dbReference>
<keyword evidence="3 8" id="KW-0812">Transmembrane</keyword>
<feature type="transmembrane region" description="Helical" evidence="8">
    <location>
        <begin position="651"/>
        <end position="672"/>
    </location>
</feature>
<feature type="domain" description="HMA" evidence="9">
    <location>
        <begin position="177"/>
        <end position="243"/>
    </location>
</feature>
<dbReference type="InterPro" id="IPR017969">
    <property type="entry name" value="Heavy-metal-associated_CS"/>
</dbReference>
<evidence type="ECO:0000259" key="9">
    <source>
        <dbReference type="PROSITE" id="PS50846"/>
    </source>
</evidence>
<evidence type="ECO:0000256" key="8">
    <source>
        <dbReference type="SAM" id="Phobius"/>
    </source>
</evidence>
<dbReference type="InterPro" id="IPR044492">
    <property type="entry name" value="P_typ_ATPase_HD_dom"/>
</dbReference>